<comment type="function">
    <text evidence="1">General (non sugar-specific) component of the phosphoenolpyruvate-dependent sugar phosphotransferase system (sugar PTS). This major carbohydrate active-transport system catalyzes the phosphorylation of incoming sugar substrates concomitantly with their translocation across the cell membrane. The phosphoryl group from phosphoenolpyruvate (PEP) is transferred to the phosphoryl carrier protein HPr by enzyme I. Phospho-HPr then transfers it to the PTS EIIA domain.</text>
</comment>
<dbReference type="PRINTS" id="PR00107">
    <property type="entry name" value="PHOSPHOCPHPR"/>
</dbReference>
<evidence type="ECO:0000256" key="2">
    <source>
        <dbReference type="ARBA" id="ARBA00004496"/>
    </source>
</evidence>
<dbReference type="InterPro" id="IPR002114">
    <property type="entry name" value="PTS_HPr_Ser_P_site"/>
</dbReference>
<organism evidence="7">
    <name type="scientific">Acididesulfobacillus acetoxydans</name>
    <dbReference type="NCBI Taxonomy" id="1561005"/>
    <lineage>
        <taxon>Bacteria</taxon>
        <taxon>Bacillati</taxon>
        <taxon>Bacillota</taxon>
        <taxon>Clostridia</taxon>
        <taxon>Eubacteriales</taxon>
        <taxon>Peptococcaceae</taxon>
        <taxon>Acididesulfobacillus</taxon>
    </lineage>
</organism>
<dbReference type="KEGG" id="aacx:DEACI_1494"/>
<sequence>MRTETVTILNETGLHARPASLFVQTASRFKAEVSLEKSGKRVTAKSILGVLSLGVTQGDQVVLTCVGPDEEEALGQLVELVHSKFGEKSEA</sequence>
<proteinExistence type="predicted"/>
<evidence type="ECO:0000313" key="7">
    <source>
        <dbReference type="EMBL" id="CAA7600119.1"/>
    </source>
</evidence>
<gene>
    <name evidence="7" type="ORF">DEACI_0769</name>
    <name evidence="8" type="ORF">DEACI_1494</name>
    <name evidence="9" type="ORF">DEACI_3741</name>
    <name evidence="10" type="ORF">DEACI_3981</name>
</gene>
<dbReference type="InterPro" id="IPR050399">
    <property type="entry name" value="HPr"/>
</dbReference>
<dbReference type="Proteomes" id="UP000836597">
    <property type="component" value="Chromosome"/>
</dbReference>
<evidence type="ECO:0000256" key="5">
    <source>
        <dbReference type="ARBA" id="ARBA00022683"/>
    </source>
</evidence>
<dbReference type="InterPro" id="IPR001020">
    <property type="entry name" value="PTS_HPr_His_P_site"/>
</dbReference>
<dbReference type="PROSITE" id="PS51350">
    <property type="entry name" value="PTS_HPR_DOM"/>
    <property type="match status" value="1"/>
</dbReference>
<dbReference type="Pfam" id="PF00381">
    <property type="entry name" value="PTS-HPr"/>
    <property type="match status" value="1"/>
</dbReference>
<dbReference type="EMBL" id="CDGJ01000134">
    <property type="protein sequence ID" value="CEJ09497.1"/>
    <property type="molecule type" value="Genomic_DNA"/>
</dbReference>
<evidence type="ECO:0000259" key="6">
    <source>
        <dbReference type="PROSITE" id="PS51350"/>
    </source>
</evidence>
<dbReference type="GO" id="GO:0005737">
    <property type="term" value="C:cytoplasm"/>
    <property type="evidence" value="ECO:0007669"/>
    <property type="project" value="UniProtKB-SubCell"/>
</dbReference>
<dbReference type="EMBL" id="CDGJ01000118">
    <property type="protein sequence ID" value="CEJ09257.1"/>
    <property type="molecule type" value="Genomic_DNA"/>
</dbReference>
<dbReference type="InterPro" id="IPR035895">
    <property type="entry name" value="HPr-like_sf"/>
</dbReference>
<evidence type="ECO:0000313" key="10">
    <source>
        <dbReference type="EMBL" id="CEJ09497.1"/>
    </source>
</evidence>
<dbReference type="SUPFAM" id="SSF55594">
    <property type="entry name" value="HPr-like"/>
    <property type="match status" value="1"/>
</dbReference>
<dbReference type="Gene3D" id="3.30.1340.10">
    <property type="entry name" value="HPr-like"/>
    <property type="match status" value="1"/>
</dbReference>
<evidence type="ECO:0000256" key="3">
    <source>
        <dbReference type="ARBA" id="ARBA00020422"/>
    </source>
</evidence>
<dbReference type="GO" id="GO:0009401">
    <property type="term" value="P:phosphoenolpyruvate-dependent sugar phosphotransferase system"/>
    <property type="evidence" value="ECO:0007669"/>
    <property type="project" value="UniProtKB-KW"/>
</dbReference>
<reference evidence="9" key="1">
    <citation type="submission" date="2014-11" db="EMBL/GenBank/DDBJ databases">
        <authorList>
            <person name="Hornung B.V."/>
        </authorList>
    </citation>
    <scope>NUCLEOTIDE SEQUENCE</scope>
    <source>
        <strain evidence="9">INE</strain>
    </source>
</reference>
<dbReference type="KEGG" id="aacx:DEACI_0769"/>
<keyword evidence="4" id="KW-0963">Cytoplasm</keyword>
<dbReference type="PROSITE" id="PS00369">
    <property type="entry name" value="PTS_HPR_HIS"/>
    <property type="match status" value="1"/>
</dbReference>
<keyword evidence="11" id="KW-1185">Reference proteome</keyword>
<dbReference type="EMBL" id="LR746496">
    <property type="protein sequence ID" value="CAA7600841.1"/>
    <property type="molecule type" value="Genomic_DNA"/>
</dbReference>
<evidence type="ECO:0000313" key="8">
    <source>
        <dbReference type="EMBL" id="CAA7600841.1"/>
    </source>
</evidence>
<evidence type="ECO:0000256" key="1">
    <source>
        <dbReference type="ARBA" id="ARBA00003681"/>
    </source>
</evidence>
<dbReference type="PANTHER" id="PTHR33705:SF2">
    <property type="entry name" value="PHOSPHOCARRIER PROTEIN NPR"/>
    <property type="match status" value="1"/>
</dbReference>
<reference evidence="7" key="2">
    <citation type="submission" date="2020-01" db="EMBL/GenBank/DDBJ databases">
        <authorList>
            <person name="Hornung B."/>
        </authorList>
    </citation>
    <scope>NUCLEOTIDE SEQUENCE</scope>
    <source>
        <strain evidence="7">PacBioINE</strain>
    </source>
</reference>
<protein>
    <recommendedName>
        <fullName evidence="3">Phosphocarrier protein HPr</fullName>
    </recommendedName>
</protein>
<comment type="subcellular location">
    <subcellularLocation>
        <location evidence="2">Cytoplasm</location>
    </subcellularLocation>
</comment>
<name>A0A8S0W6S4_9FIRM</name>
<dbReference type="Proteomes" id="UP001071230">
    <property type="component" value="Unassembled WGS sequence"/>
</dbReference>
<dbReference type="InterPro" id="IPR000032">
    <property type="entry name" value="HPr-like"/>
</dbReference>
<dbReference type="NCBIfam" id="TIGR01003">
    <property type="entry name" value="PTS_HPr_family"/>
    <property type="match status" value="1"/>
</dbReference>
<evidence type="ECO:0000256" key="4">
    <source>
        <dbReference type="ARBA" id="ARBA00022490"/>
    </source>
</evidence>
<keyword evidence="5" id="KW-0598">Phosphotransferase system</keyword>
<evidence type="ECO:0000313" key="9">
    <source>
        <dbReference type="EMBL" id="CEJ09257.1"/>
    </source>
</evidence>
<dbReference type="RefSeq" id="WP_240983841.1">
    <property type="nucleotide sequence ID" value="NZ_CDGJ01000118.1"/>
</dbReference>
<dbReference type="PROSITE" id="PS00589">
    <property type="entry name" value="PTS_HPR_SER"/>
    <property type="match status" value="1"/>
</dbReference>
<dbReference type="CDD" id="cd00367">
    <property type="entry name" value="PTS-HPr_like"/>
    <property type="match status" value="1"/>
</dbReference>
<dbReference type="PANTHER" id="PTHR33705">
    <property type="entry name" value="PHOSPHOCARRIER PROTEIN HPR"/>
    <property type="match status" value="1"/>
</dbReference>
<dbReference type="EMBL" id="LR746496">
    <property type="protein sequence ID" value="CAA7600119.1"/>
    <property type="molecule type" value="Genomic_DNA"/>
</dbReference>
<evidence type="ECO:0000313" key="11">
    <source>
        <dbReference type="Proteomes" id="UP001071230"/>
    </source>
</evidence>
<accession>A0A8S0W6S4</accession>
<dbReference type="AlphaFoldDB" id="A0A8S0W6S4"/>
<feature type="domain" description="HPr" evidence="6">
    <location>
        <begin position="1"/>
        <end position="88"/>
    </location>
</feature>